<organism evidence="2">
    <name type="scientific">Tanacetum cinerariifolium</name>
    <name type="common">Dalmatian daisy</name>
    <name type="synonym">Chrysanthemum cinerariifolium</name>
    <dbReference type="NCBI Taxonomy" id="118510"/>
    <lineage>
        <taxon>Eukaryota</taxon>
        <taxon>Viridiplantae</taxon>
        <taxon>Streptophyta</taxon>
        <taxon>Embryophyta</taxon>
        <taxon>Tracheophyta</taxon>
        <taxon>Spermatophyta</taxon>
        <taxon>Magnoliopsida</taxon>
        <taxon>eudicotyledons</taxon>
        <taxon>Gunneridae</taxon>
        <taxon>Pentapetalae</taxon>
        <taxon>asterids</taxon>
        <taxon>campanulids</taxon>
        <taxon>Asterales</taxon>
        <taxon>Asteraceae</taxon>
        <taxon>Asteroideae</taxon>
        <taxon>Anthemideae</taxon>
        <taxon>Anthemidinae</taxon>
        <taxon>Tanacetum</taxon>
    </lineage>
</organism>
<sequence length="67" mass="8023">LNGSEERSDWDDDERSGGKNLVIQEKLTQNQQDFLDEYLPQWDDYCLQELKLNRPVPLFPEARRTRI</sequence>
<protein>
    <submittedName>
        <fullName evidence="2">Uncharacterized protein</fullName>
    </submittedName>
</protein>
<gene>
    <name evidence="2" type="ORF">Tci_861944</name>
</gene>
<accession>A0A699RZB5</accession>
<evidence type="ECO:0000313" key="2">
    <source>
        <dbReference type="EMBL" id="GFC89974.1"/>
    </source>
</evidence>
<reference evidence="2" key="1">
    <citation type="journal article" date="2019" name="Sci. Rep.">
        <title>Draft genome of Tanacetum cinerariifolium, the natural source of mosquito coil.</title>
        <authorList>
            <person name="Yamashiro T."/>
            <person name="Shiraishi A."/>
            <person name="Satake H."/>
            <person name="Nakayama K."/>
        </authorList>
    </citation>
    <scope>NUCLEOTIDE SEQUENCE</scope>
</reference>
<comment type="caution">
    <text evidence="2">The sequence shown here is derived from an EMBL/GenBank/DDBJ whole genome shotgun (WGS) entry which is preliminary data.</text>
</comment>
<name>A0A699RZB5_TANCI</name>
<evidence type="ECO:0000256" key="1">
    <source>
        <dbReference type="SAM" id="MobiDB-lite"/>
    </source>
</evidence>
<dbReference type="AlphaFoldDB" id="A0A699RZB5"/>
<feature type="region of interest" description="Disordered" evidence="1">
    <location>
        <begin position="1"/>
        <end position="23"/>
    </location>
</feature>
<feature type="non-terminal residue" evidence="2">
    <location>
        <position position="1"/>
    </location>
</feature>
<proteinExistence type="predicted"/>
<dbReference type="EMBL" id="BKCJ011123806">
    <property type="protein sequence ID" value="GFC89974.1"/>
    <property type="molecule type" value="Genomic_DNA"/>
</dbReference>